<dbReference type="GO" id="GO:0008107">
    <property type="term" value="F:galactoside 2-alpha-L-fucosyltransferase activity"/>
    <property type="evidence" value="ECO:0007669"/>
    <property type="project" value="InterPro"/>
</dbReference>
<dbReference type="Proteomes" id="UP000494165">
    <property type="component" value="Unassembled WGS sequence"/>
</dbReference>
<evidence type="ECO:0000256" key="1">
    <source>
        <dbReference type="ARBA" id="ARBA00022676"/>
    </source>
</evidence>
<comment type="pathway">
    <text evidence="3">Protein modification; protein glycosylation.</text>
</comment>
<organism evidence="5 6">
    <name type="scientific">Cloeon dipterum</name>
    <dbReference type="NCBI Taxonomy" id="197152"/>
    <lineage>
        <taxon>Eukaryota</taxon>
        <taxon>Metazoa</taxon>
        <taxon>Ecdysozoa</taxon>
        <taxon>Arthropoda</taxon>
        <taxon>Hexapoda</taxon>
        <taxon>Insecta</taxon>
        <taxon>Pterygota</taxon>
        <taxon>Palaeoptera</taxon>
        <taxon>Ephemeroptera</taxon>
        <taxon>Pisciforma</taxon>
        <taxon>Baetidae</taxon>
        <taxon>Cloeon</taxon>
    </lineage>
</organism>
<gene>
    <name evidence="5" type="ORF">CLODIP_2_CD05538</name>
</gene>
<feature type="region of interest" description="Disordered" evidence="4">
    <location>
        <begin position="48"/>
        <end position="78"/>
    </location>
</feature>
<name>A0A8S1C9N2_9INSE</name>
<protein>
    <recommendedName>
        <fullName evidence="3">L-Fucosyltransferase</fullName>
        <ecNumber evidence="3">2.4.1.-</ecNumber>
    </recommendedName>
</protein>
<keyword evidence="1 3" id="KW-0328">Glycosyltransferase</keyword>
<keyword evidence="3" id="KW-0325">Glycoprotein</keyword>
<dbReference type="Pfam" id="PF01531">
    <property type="entry name" value="Glyco_transf_11"/>
    <property type="match status" value="1"/>
</dbReference>
<sequence>MRNRKKLLLALLVTTACIFTSFLGTQQYTVLPLSPASYFQEVKPTTIKPPISTNEATTPAPTTTTSSSTSTTTVATETTTTLRPRAFNPIDPESIFWSSCPEPGLGRNSSFVTAFVDGRLGNVVWSYLSVLAAAKRYNLRPIFDQKSLDVLAAMAFDERFLRVPSEQWLDQKCGMHGEFVNVSTQKIKVMSSWKDMFRYVETPPKEGFEFYKYNFYVADSEVTTPYWYDLKKELVLKDKFKSEATRQLKEYKDEFQEQIGRNLSNIEFVGIHVRRSDYIYHMSVVYPGSTSAGPGFFQAAINWLKKNLQRPLIFVVVSDDRQWTEENIVGNSTDVFLAGSSDWDQPGEDLAILAACNHTIFAYGTFGLTGALLANRPGGFTIIFDPLNGTVTKEMEFGSNLPGWRIMDEQGNIHYQDTRLTYAYFVHPRLGAENN</sequence>
<dbReference type="EC" id="2.4.1.-" evidence="3"/>
<dbReference type="OrthoDB" id="3226at2759"/>
<evidence type="ECO:0000313" key="5">
    <source>
        <dbReference type="EMBL" id="CAB3365501.1"/>
    </source>
</evidence>
<evidence type="ECO:0000256" key="2">
    <source>
        <dbReference type="ARBA" id="ARBA00022679"/>
    </source>
</evidence>
<comment type="subcellular location">
    <subcellularLocation>
        <location evidence="3">Golgi apparatus</location>
        <location evidence="3">Golgi stack membrane</location>
        <topology evidence="3">Single-pass type II membrane protein</topology>
    </subcellularLocation>
</comment>
<evidence type="ECO:0000256" key="3">
    <source>
        <dbReference type="RuleBase" id="RU363129"/>
    </source>
</evidence>
<evidence type="ECO:0000313" key="6">
    <source>
        <dbReference type="Proteomes" id="UP000494165"/>
    </source>
</evidence>
<dbReference type="InterPro" id="IPR002516">
    <property type="entry name" value="Glyco_trans_11"/>
</dbReference>
<dbReference type="PANTHER" id="PTHR11927:SF9">
    <property type="entry name" value="L-FUCOSYLTRANSFERASE"/>
    <property type="match status" value="1"/>
</dbReference>
<keyword evidence="3" id="KW-0735">Signal-anchor</keyword>
<dbReference type="GO" id="GO:0032580">
    <property type="term" value="C:Golgi cisterna membrane"/>
    <property type="evidence" value="ECO:0007669"/>
    <property type="project" value="UniProtKB-SubCell"/>
</dbReference>
<dbReference type="EMBL" id="CADEPI010000021">
    <property type="protein sequence ID" value="CAB3365501.1"/>
    <property type="molecule type" value="Genomic_DNA"/>
</dbReference>
<proteinExistence type="inferred from homology"/>
<dbReference type="PROSITE" id="PS51257">
    <property type="entry name" value="PROKAR_LIPOPROTEIN"/>
    <property type="match status" value="1"/>
</dbReference>
<evidence type="ECO:0000256" key="4">
    <source>
        <dbReference type="SAM" id="MobiDB-lite"/>
    </source>
</evidence>
<keyword evidence="6" id="KW-1185">Reference proteome</keyword>
<accession>A0A8S1C9N2</accession>
<dbReference type="GO" id="GO:0005975">
    <property type="term" value="P:carbohydrate metabolic process"/>
    <property type="evidence" value="ECO:0007669"/>
    <property type="project" value="InterPro"/>
</dbReference>
<comment type="caution">
    <text evidence="5">The sequence shown here is derived from an EMBL/GenBank/DDBJ whole genome shotgun (WGS) entry which is preliminary data.</text>
</comment>
<dbReference type="PANTHER" id="PTHR11927">
    <property type="entry name" value="GALACTOSIDE 2-L-FUCOSYLTRANSFERASE"/>
    <property type="match status" value="1"/>
</dbReference>
<keyword evidence="2 3" id="KW-0808">Transferase</keyword>
<keyword evidence="3" id="KW-0812">Transmembrane</keyword>
<comment type="similarity">
    <text evidence="3">Belongs to the glycosyltransferase 11 family.</text>
</comment>
<dbReference type="CDD" id="cd11301">
    <property type="entry name" value="Fut1_Fut2_like"/>
    <property type="match status" value="1"/>
</dbReference>
<feature type="compositionally biased region" description="Low complexity" evidence="4">
    <location>
        <begin position="52"/>
        <end position="78"/>
    </location>
</feature>
<keyword evidence="3" id="KW-0333">Golgi apparatus</keyword>
<dbReference type="AlphaFoldDB" id="A0A8S1C9N2"/>
<reference evidence="5 6" key="1">
    <citation type="submission" date="2020-04" db="EMBL/GenBank/DDBJ databases">
        <authorList>
            <person name="Alioto T."/>
            <person name="Alioto T."/>
            <person name="Gomez Garrido J."/>
        </authorList>
    </citation>
    <scope>NUCLEOTIDE SEQUENCE [LARGE SCALE GENOMIC DNA]</scope>
</reference>